<organism evidence="1 2">
    <name type="scientific">Giardia intestinalis (strain P15)</name>
    <name type="common">Giardia lamblia</name>
    <dbReference type="NCBI Taxonomy" id="658858"/>
    <lineage>
        <taxon>Eukaryota</taxon>
        <taxon>Metamonada</taxon>
        <taxon>Diplomonadida</taxon>
        <taxon>Hexamitidae</taxon>
        <taxon>Giardiinae</taxon>
        <taxon>Giardia</taxon>
    </lineage>
</organism>
<dbReference type="Proteomes" id="UP000008974">
    <property type="component" value="Unassembled WGS sequence"/>
</dbReference>
<proteinExistence type="predicted"/>
<gene>
    <name evidence="1" type="ORF">GLP15_417</name>
</gene>
<protein>
    <submittedName>
        <fullName evidence="1">Uncharacterized protein</fullName>
    </submittedName>
</protein>
<name>E1EXG3_GIAIA</name>
<dbReference type="OMA" id="YGAISFK"/>
<evidence type="ECO:0000313" key="1">
    <source>
        <dbReference type="EMBL" id="EFO65117.1"/>
    </source>
</evidence>
<comment type="caution">
    <text evidence="1">The sequence shown here is derived from an EMBL/GenBank/DDBJ whole genome shotgun (WGS) entry which is preliminary data.</text>
</comment>
<dbReference type="VEuPathDB" id="GiardiaDB:GLP15_417"/>
<reference evidence="1 2" key="1">
    <citation type="journal article" date="2010" name="BMC Genomics">
        <title>Genome analysis and comparative genomics of a Giardia intestinalis assemblage E isolate.</title>
        <authorList>
            <person name="Jerlstrom-Hultqvist J."/>
            <person name="Franzen O."/>
            <person name="Ankarklev J."/>
            <person name="Xu F."/>
            <person name="Nohynkova E."/>
            <person name="Andersson J.O."/>
            <person name="Svard S.G."/>
            <person name="Andersson B."/>
        </authorList>
    </citation>
    <scope>NUCLEOTIDE SEQUENCE [LARGE SCALE GENOMIC DNA]</scope>
    <source>
        <strain evidence="1 2">P15</strain>
    </source>
</reference>
<dbReference type="OrthoDB" id="10260717at2759"/>
<accession>E1EXG3</accession>
<dbReference type="AlphaFoldDB" id="E1EXG3"/>
<dbReference type="EMBL" id="ACVC01000047">
    <property type="protein sequence ID" value="EFO65117.1"/>
    <property type="molecule type" value="Genomic_DNA"/>
</dbReference>
<evidence type="ECO:0000313" key="2">
    <source>
        <dbReference type="Proteomes" id="UP000008974"/>
    </source>
</evidence>
<sequence>MQASAFSAGAPTSGFSFGTFGSGPTSTGGTAFGGSFGAKPSMEFGRLAGQAQNTAQQGEMARVISTIGAGMFATVMEKAYLPAEPDTCLFKANFKSAGLKLDKPLPATAATSSTLGSSGALGFGTKPGGFGGFGGGGGILGQSGGSGFGFGLGFQQKPAQTKSDAHEVVGIEGLVTRANTHTAKLNELKDGLSSPSAYNFDERLNDLVNHSNVISSLLSQCTSLYGAISFKLMKIIEEREYGCSNPAQRKAIFGATTQLGDMVEGTTRELMALSSTRSSFGDFNTLWMTLDSRTTADLRAFITRELEFLEQLRVKLVHKQAELDVTPSDNLSISHLA</sequence>